<sequence length="109" mass="12224">MLCSQPWSCSWPGHSLHFTVGFFSFHTTNSKYCARLLHPLDRSRPLCHVGPVSHTNCSHEMSGANVHESWKSVCISVTYSHGSLSLLCASLPPEPQPLTPTHPYYWQCV</sequence>
<evidence type="ECO:0000313" key="1">
    <source>
        <dbReference type="Ensembl" id="ENSMMDP00005008474.1"/>
    </source>
</evidence>
<name>A0A667X7H5_9TELE</name>
<dbReference type="Ensembl" id="ENSMMDT00005008715.1">
    <property type="protein sequence ID" value="ENSMMDP00005008474.1"/>
    <property type="gene ID" value="ENSMMDG00005004693.1"/>
</dbReference>
<reference evidence="1" key="1">
    <citation type="submission" date="2019-06" db="EMBL/GenBank/DDBJ databases">
        <authorList>
            <consortium name="Wellcome Sanger Institute Data Sharing"/>
        </authorList>
    </citation>
    <scope>NUCLEOTIDE SEQUENCE [LARGE SCALE GENOMIC DNA]</scope>
</reference>
<proteinExistence type="predicted"/>
<evidence type="ECO:0000313" key="2">
    <source>
        <dbReference type="Proteomes" id="UP000472263"/>
    </source>
</evidence>
<accession>A0A667X7H5</accession>
<dbReference type="AlphaFoldDB" id="A0A667X7H5"/>
<protein>
    <submittedName>
        <fullName evidence="1">Uncharacterized protein</fullName>
    </submittedName>
</protein>
<reference evidence="1" key="2">
    <citation type="submission" date="2025-08" db="UniProtKB">
        <authorList>
            <consortium name="Ensembl"/>
        </authorList>
    </citation>
    <scope>IDENTIFICATION</scope>
</reference>
<keyword evidence="2" id="KW-1185">Reference proteome</keyword>
<organism evidence="1 2">
    <name type="scientific">Myripristis murdjan</name>
    <name type="common">pinecone soldierfish</name>
    <dbReference type="NCBI Taxonomy" id="586833"/>
    <lineage>
        <taxon>Eukaryota</taxon>
        <taxon>Metazoa</taxon>
        <taxon>Chordata</taxon>
        <taxon>Craniata</taxon>
        <taxon>Vertebrata</taxon>
        <taxon>Euteleostomi</taxon>
        <taxon>Actinopterygii</taxon>
        <taxon>Neopterygii</taxon>
        <taxon>Teleostei</taxon>
        <taxon>Neoteleostei</taxon>
        <taxon>Acanthomorphata</taxon>
        <taxon>Holocentriformes</taxon>
        <taxon>Holocentridae</taxon>
        <taxon>Myripristis</taxon>
    </lineage>
</organism>
<dbReference type="InParanoid" id="A0A667X7H5"/>
<reference evidence="1" key="3">
    <citation type="submission" date="2025-09" db="UniProtKB">
        <authorList>
            <consortium name="Ensembl"/>
        </authorList>
    </citation>
    <scope>IDENTIFICATION</scope>
</reference>
<dbReference type="Proteomes" id="UP000472263">
    <property type="component" value="Chromosome 22"/>
</dbReference>